<dbReference type="InterPro" id="IPR029026">
    <property type="entry name" value="tRNA_m1G_MTases_N"/>
</dbReference>
<dbReference type="AlphaFoldDB" id="A0A8K0J4G9"/>
<dbReference type="InterPro" id="IPR029064">
    <property type="entry name" value="Ribosomal_eL30-like_sf"/>
</dbReference>
<evidence type="ECO:0000256" key="5">
    <source>
        <dbReference type="ARBA" id="ARBA00022679"/>
    </source>
</evidence>
<keyword evidence="4" id="KW-0489">Methyltransferase</keyword>
<dbReference type="InterPro" id="IPR001537">
    <property type="entry name" value="SpoU_MeTrfase"/>
</dbReference>
<dbReference type="InterPro" id="IPR013123">
    <property type="entry name" value="SpoU_subst-bd"/>
</dbReference>
<keyword evidence="6" id="KW-0949">S-adenosyl-L-methionine</keyword>
<dbReference type="EMBL" id="SRPY01000440">
    <property type="protein sequence ID" value="KAG5923649.1"/>
    <property type="molecule type" value="Genomic_DNA"/>
</dbReference>
<evidence type="ECO:0000256" key="6">
    <source>
        <dbReference type="ARBA" id="ARBA00022691"/>
    </source>
</evidence>
<keyword evidence="13" id="KW-1185">Reference proteome</keyword>
<dbReference type="CDD" id="cd18105">
    <property type="entry name" value="SpoU-like_MRM1"/>
    <property type="match status" value="1"/>
</dbReference>
<evidence type="ECO:0000256" key="2">
    <source>
        <dbReference type="ARBA" id="ARBA00007228"/>
    </source>
</evidence>
<feature type="compositionally biased region" description="Basic and acidic residues" evidence="10">
    <location>
        <begin position="145"/>
        <end position="165"/>
    </location>
</feature>
<evidence type="ECO:0000256" key="4">
    <source>
        <dbReference type="ARBA" id="ARBA00022603"/>
    </source>
</evidence>
<dbReference type="Pfam" id="PF08032">
    <property type="entry name" value="SpoU_sub_bind"/>
    <property type="match status" value="1"/>
</dbReference>
<dbReference type="SUPFAM" id="SSF75217">
    <property type="entry name" value="alpha/beta knot"/>
    <property type="match status" value="1"/>
</dbReference>
<dbReference type="OrthoDB" id="270651at2759"/>
<dbReference type="InterPro" id="IPR029028">
    <property type="entry name" value="Alpha/beta_knot_MTases"/>
</dbReference>
<dbReference type="Gene3D" id="3.30.1330.30">
    <property type="match status" value="1"/>
</dbReference>
<dbReference type="GO" id="GO:0016435">
    <property type="term" value="F:rRNA (guanine) methyltransferase activity"/>
    <property type="evidence" value="ECO:0007669"/>
    <property type="project" value="TreeGrafter"/>
</dbReference>
<dbReference type="Proteomes" id="UP000811619">
    <property type="component" value="Unassembled WGS sequence"/>
</dbReference>
<feature type="compositionally biased region" description="Basic and acidic residues" evidence="10">
    <location>
        <begin position="189"/>
        <end position="200"/>
    </location>
</feature>
<gene>
    <name evidence="12" type="ORF">E4U42_004895</name>
</gene>
<reference evidence="12" key="1">
    <citation type="journal article" date="2020" name="bioRxiv">
        <title>Whole genome comparisons of ergot fungi reveals the divergence and evolution of species within the genus Claviceps are the result of varying mechanisms driving genome evolution and host range expansion.</title>
        <authorList>
            <person name="Wyka S.A."/>
            <person name="Mondo S.J."/>
            <person name="Liu M."/>
            <person name="Dettman J."/>
            <person name="Nalam V."/>
            <person name="Broders K.D."/>
        </authorList>
    </citation>
    <scope>NUCLEOTIDE SEQUENCE</scope>
    <source>
        <strain evidence="12">CCC 489</strain>
    </source>
</reference>
<keyword evidence="8" id="KW-0496">Mitochondrion</keyword>
<name>A0A8K0J4G9_9HYPO</name>
<evidence type="ECO:0000256" key="7">
    <source>
        <dbReference type="ARBA" id="ARBA00022946"/>
    </source>
</evidence>
<dbReference type="PANTHER" id="PTHR46103:SF1">
    <property type="entry name" value="RRNA METHYLTRANSFERASE 1, MITOCHONDRIAL"/>
    <property type="match status" value="1"/>
</dbReference>
<evidence type="ECO:0000259" key="11">
    <source>
        <dbReference type="SMART" id="SM00967"/>
    </source>
</evidence>
<dbReference type="Pfam" id="PF00588">
    <property type="entry name" value="SpoU_methylase"/>
    <property type="match status" value="1"/>
</dbReference>
<accession>A0A8K0J4G9</accession>
<evidence type="ECO:0000256" key="3">
    <source>
        <dbReference type="ARBA" id="ARBA00022552"/>
    </source>
</evidence>
<proteinExistence type="inferred from homology"/>
<sequence>MLRFSAKSLLGSLQIKCLPLRYISASTPASVRYASLSAIHRGLRRSERIHFGPRRSGGGVRLEDIIGNSSYRQQQKLRKKLDRKALEAEEEDGTGRQTRRKRFLNPDSSFGKRSLVYQLKHGALKDAAASLHRREQFRSLASNDAEDRPPFRQPWREQPRNDRAWTGRPRHFQNWHDQDRNSRPWTGRPQHDQNWHDQNRNSRPWTGRPQHDQNWHDQNRNSRPQHDQNWHDQNRNSQPQHDQDWHDQNRNSQPWNDQDRHHEQREHGSSNLIHDIFNKPCARQTKRGVMPMTIPYTTAASQFLYGKSAVKAALEQGKRQLYNLYVYGGENRRHSRDNDILMDLARSRGVPVTIVPNDDQRLMDKMSMGRPHNGFILETSPLPQLPIKSLGQLEESPSRLGFHVKLDHQTAEQKSINGEDTFVRKARNANSKPLVLFLHEILDPGNLGAILRTASYMGIDAVAITIRGSTQITPVVLKSAVGAAEEVTIFTVNSPVEFLLESRAMGWKTYSAVAPPEKKLVKIHGDKFISTDDIEQTRPLDHHPCILVFGSEGSGLPRPIKVATEFELSVPKFVQDSSVDSLNVSVAAGLLCHSFVKQDAANSLVQEESATRPATEAVDSVSEPAVPSEKPSLSNSDDALF</sequence>
<dbReference type="GO" id="GO:0005739">
    <property type="term" value="C:mitochondrion"/>
    <property type="evidence" value="ECO:0007669"/>
    <property type="project" value="UniProtKB-SubCell"/>
</dbReference>
<feature type="compositionally biased region" description="Basic and acidic residues" evidence="10">
    <location>
        <begin position="257"/>
        <end position="268"/>
    </location>
</feature>
<evidence type="ECO:0000313" key="13">
    <source>
        <dbReference type="Proteomes" id="UP000811619"/>
    </source>
</evidence>
<dbReference type="SMART" id="SM00967">
    <property type="entry name" value="SpoU_sub_bind"/>
    <property type="match status" value="1"/>
</dbReference>
<dbReference type="FunFam" id="3.30.1330.30:FF:000035">
    <property type="entry name" value="TrmH family RNA methyltransferase"/>
    <property type="match status" value="1"/>
</dbReference>
<feature type="region of interest" description="Disordered" evidence="10">
    <location>
        <begin position="605"/>
        <end position="641"/>
    </location>
</feature>
<comment type="caution">
    <text evidence="12">The sequence shown here is derived from an EMBL/GenBank/DDBJ whole genome shotgun (WGS) entry which is preliminary data.</text>
</comment>
<organism evidence="12 13">
    <name type="scientific">Claviceps africana</name>
    <dbReference type="NCBI Taxonomy" id="83212"/>
    <lineage>
        <taxon>Eukaryota</taxon>
        <taxon>Fungi</taxon>
        <taxon>Dikarya</taxon>
        <taxon>Ascomycota</taxon>
        <taxon>Pezizomycotina</taxon>
        <taxon>Sordariomycetes</taxon>
        <taxon>Hypocreomycetidae</taxon>
        <taxon>Hypocreales</taxon>
        <taxon>Clavicipitaceae</taxon>
        <taxon>Claviceps</taxon>
    </lineage>
</organism>
<keyword evidence="5" id="KW-0808">Transferase</keyword>
<feature type="region of interest" description="Disordered" evidence="10">
    <location>
        <begin position="73"/>
        <end position="107"/>
    </location>
</feature>
<comment type="similarity">
    <text evidence="2">Belongs to the class IV-like SAM-binding methyltransferase superfamily. RNA methyltransferase TrmH family.</text>
</comment>
<dbReference type="SUPFAM" id="SSF55315">
    <property type="entry name" value="L30e-like"/>
    <property type="match status" value="1"/>
</dbReference>
<feature type="compositionally biased region" description="Basic and acidic residues" evidence="10">
    <location>
        <begin position="209"/>
        <end position="234"/>
    </location>
</feature>
<evidence type="ECO:0000313" key="12">
    <source>
        <dbReference type="EMBL" id="KAG5923649.1"/>
    </source>
</evidence>
<protein>
    <recommendedName>
        <fullName evidence="9">rRNA methyltransferase 1, mitochondrial</fullName>
    </recommendedName>
</protein>
<dbReference type="InterPro" id="IPR047261">
    <property type="entry name" value="MRM1_MeTrfase_dom"/>
</dbReference>
<feature type="compositionally biased region" description="Polar residues" evidence="10">
    <location>
        <begin position="631"/>
        <end position="641"/>
    </location>
</feature>
<keyword evidence="3" id="KW-0698">rRNA processing</keyword>
<feature type="region of interest" description="Disordered" evidence="10">
    <location>
        <begin position="139"/>
        <end position="277"/>
    </location>
</feature>
<evidence type="ECO:0000256" key="8">
    <source>
        <dbReference type="ARBA" id="ARBA00023128"/>
    </source>
</evidence>
<feature type="domain" description="RNA 2-O ribose methyltransferase substrate binding" evidence="11">
    <location>
        <begin position="303"/>
        <end position="385"/>
    </location>
</feature>
<comment type="subcellular location">
    <subcellularLocation>
        <location evidence="1">Mitochondrion</location>
    </subcellularLocation>
</comment>
<dbReference type="InterPro" id="IPR047182">
    <property type="entry name" value="MRM1"/>
</dbReference>
<dbReference type="PANTHER" id="PTHR46103">
    <property type="entry name" value="RRNA METHYLTRANSFERASE 1, MITOCHONDRIAL"/>
    <property type="match status" value="1"/>
</dbReference>
<dbReference type="GO" id="GO:0003723">
    <property type="term" value="F:RNA binding"/>
    <property type="evidence" value="ECO:0007669"/>
    <property type="project" value="InterPro"/>
</dbReference>
<evidence type="ECO:0000256" key="1">
    <source>
        <dbReference type="ARBA" id="ARBA00004173"/>
    </source>
</evidence>
<evidence type="ECO:0000256" key="9">
    <source>
        <dbReference type="ARBA" id="ARBA00034881"/>
    </source>
</evidence>
<dbReference type="Gene3D" id="3.40.1280.10">
    <property type="match status" value="1"/>
</dbReference>
<keyword evidence="7" id="KW-0809">Transit peptide</keyword>
<evidence type="ECO:0000256" key="10">
    <source>
        <dbReference type="SAM" id="MobiDB-lite"/>
    </source>
</evidence>